<keyword evidence="1" id="KW-0963">Cytoplasm</keyword>
<dbReference type="Proteomes" id="UP001240777">
    <property type="component" value="Unassembled WGS sequence"/>
</dbReference>
<dbReference type="Proteomes" id="UP001177258">
    <property type="component" value="Unassembled WGS sequence"/>
</dbReference>
<reference evidence="3 5" key="1">
    <citation type="submission" date="2023-07" db="EMBL/GenBank/DDBJ databases">
        <title>Unpublished Manusciprt.</title>
        <authorList>
            <person name="Aydin F."/>
            <person name="Tarhane S."/>
            <person name="Saticioglu I.B."/>
            <person name="Karakaya E."/>
            <person name="Abay S."/>
            <person name="Guran O."/>
            <person name="Bozkurt E."/>
            <person name="Uzum N."/>
            <person name="Olgun K."/>
            <person name="Jablonski D."/>
        </authorList>
    </citation>
    <scope>NUCLEOTIDE SEQUENCE</scope>
    <source>
        <strain evidence="5">faydin-H75</strain>
        <strain evidence="3">Faydin-H76</strain>
    </source>
</reference>
<evidence type="ECO:0000313" key="2">
    <source>
        <dbReference type="EMBL" id="MDO7253916.1"/>
    </source>
</evidence>
<dbReference type="EMBL" id="JAUYZK010000016">
    <property type="protein sequence ID" value="MDP2539787.1"/>
    <property type="molecule type" value="Genomic_DNA"/>
</dbReference>
<comment type="subunit">
    <text evidence="1">Interacts with the cytoplasmic NapA precursor.</text>
</comment>
<dbReference type="RefSeq" id="WP_305517755.1">
    <property type="nucleotide sequence ID" value="NZ_JAUPEV010000018.1"/>
</dbReference>
<dbReference type="GO" id="GO:0051224">
    <property type="term" value="P:negative regulation of protein transport"/>
    <property type="evidence" value="ECO:0007669"/>
    <property type="project" value="UniProtKB-UniRule"/>
</dbReference>
<evidence type="ECO:0000313" key="3">
    <source>
        <dbReference type="EMBL" id="MDP2539787.1"/>
    </source>
</evidence>
<comment type="caution">
    <text evidence="3">The sequence shown here is derived from an EMBL/GenBank/DDBJ whole genome shotgun (WGS) entry which is preliminary data.</text>
</comment>
<sequence length="110" mass="12625">MNISSVIIKINPKCLERIIQDIYSLNGVEIAIIEGEIIIVTIEAKDSNEEIYFFKELEKIDGVVSINMHYCHCEDGFEKLNSGEEISKIIQILEDDNISYKGNVNTWMKQ</sequence>
<gene>
    <name evidence="1" type="primary">napD</name>
    <name evidence="2" type="ORF">Q5I04_08365</name>
    <name evidence="3" type="ORF">Q5I06_08370</name>
</gene>
<dbReference type="GO" id="GO:0005737">
    <property type="term" value="C:cytoplasm"/>
    <property type="evidence" value="ECO:0007669"/>
    <property type="project" value="UniProtKB-SubCell"/>
</dbReference>
<accession>A0AA90PT91</accession>
<dbReference type="AlphaFoldDB" id="A0AA90PT91"/>
<evidence type="ECO:0000313" key="4">
    <source>
        <dbReference type="Proteomes" id="UP001177258"/>
    </source>
</evidence>
<keyword evidence="5" id="KW-1185">Reference proteome</keyword>
<proteinExistence type="inferred from homology"/>
<protein>
    <recommendedName>
        <fullName evidence="1">Chaperone NapD</fullName>
    </recommendedName>
    <alternativeName>
        <fullName evidence="1">NapA signal peptide-binding chaperone NapD</fullName>
    </alternativeName>
</protein>
<dbReference type="HAMAP" id="MF_02200">
    <property type="entry name" value="NapD"/>
    <property type="match status" value="1"/>
</dbReference>
<dbReference type="EMBL" id="JAUPEV010000018">
    <property type="protein sequence ID" value="MDO7253916.1"/>
    <property type="molecule type" value="Genomic_DNA"/>
</dbReference>
<comment type="function">
    <text evidence="1">Chaperone for NapA, the catalytic subunit of the periplasmic nitrate reductase. It binds directly and specifically to the twin-arginine signal peptide of NapA, preventing premature interaction with the Tat translocase and premature export.</text>
</comment>
<dbReference type="Gene3D" id="3.30.70.920">
    <property type="match status" value="1"/>
</dbReference>
<name>A0AA90PT91_9HELI</name>
<reference evidence="2" key="2">
    <citation type="submission" date="2023-07" db="EMBL/GenBank/DDBJ databases">
        <authorList>
            <person name="Aydin F."/>
            <person name="Tarhane S."/>
            <person name="Saticioglu I.B."/>
            <person name="Karakaya E."/>
            <person name="Abay S."/>
            <person name="Guran O."/>
            <person name="Bozkurt E."/>
            <person name="Uzum N."/>
            <person name="Olgun K."/>
            <person name="Jablonski D."/>
        </authorList>
    </citation>
    <scope>NUCLEOTIDE SEQUENCE</scope>
    <source>
        <strain evidence="2">Faydin-H75</strain>
    </source>
</reference>
<reference evidence="2 4" key="3">
    <citation type="journal article" date="2024" name="Syst. Appl. Microbiol.">
        <title>Helicobacter cappadocius sp. nov., from lizards: The first psychrotrophic Helicobacter species.</title>
        <authorList>
            <person name="Aydin F."/>
            <person name="Tarhane S."/>
            <person name="Karakaya E."/>
            <person name="Abay S."/>
            <person name="Kayman T."/>
            <person name="Guran O."/>
            <person name="Bozkurt E."/>
            <person name="Uzum N."/>
            <person name="Avci A."/>
            <person name="Olgun K."/>
            <person name="Jablonski D."/>
            <person name="Guran C."/>
            <person name="Burcin Saticioglu I."/>
        </authorList>
    </citation>
    <scope>NUCLEOTIDE SEQUENCE [LARGE SCALE GENOMIC DNA]</scope>
    <source>
        <strain evidence="2">Faydin-H75</strain>
        <strain evidence="4">faydin-H76</strain>
    </source>
</reference>
<dbReference type="GO" id="GO:0005048">
    <property type="term" value="F:signal sequence binding"/>
    <property type="evidence" value="ECO:0007669"/>
    <property type="project" value="UniProtKB-UniRule"/>
</dbReference>
<evidence type="ECO:0000313" key="5">
    <source>
        <dbReference type="Proteomes" id="UP001240777"/>
    </source>
</evidence>
<comment type="subcellular location">
    <subcellularLocation>
        <location evidence="1">Cytoplasm</location>
    </subcellularLocation>
</comment>
<evidence type="ECO:0000256" key="1">
    <source>
        <dbReference type="HAMAP-Rule" id="MF_02200"/>
    </source>
</evidence>
<dbReference type="Pfam" id="PF03927">
    <property type="entry name" value="NapD"/>
    <property type="match status" value="1"/>
</dbReference>
<organism evidence="3 4">
    <name type="scientific">Helicobacter cappadocius</name>
    <dbReference type="NCBI Taxonomy" id="3063998"/>
    <lineage>
        <taxon>Bacteria</taxon>
        <taxon>Pseudomonadati</taxon>
        <taxon>Campylobacterota</taxon>
        <taxon>Epsilonproteobacteria</taxon>
        <taxon>Campylobacterales</taxon>
        <taxon>Helicobacteraceae</taxon>
        <taxon>Helicobacter</taxon>
    </lineage>
</organism>
<keyword evidence="1" id="KW-0143">Chaperone</keyword>
<comment type="similarity">
    <text evidence="1">Belongs to the NapD family.</text>
</comment>
<dbReference type="InterPro" id="IPR005623">
    <property type="entry name" value="Chaperone_NapD_NO3_reduct"/>
</dbReference>